<evidence type="ECO:0000313" key="1">
    <source>
        <dbReference type="EMBL" id="CAF4927155.1"/>
    </source>
</evidence>
<dbReference type="AlphaFoldDB" id="A0A821WJI7"/>
<accession>A0A821WJI7</accession>
<reference evidence="1" key="1">
    <citation type="submission" date="2021-02" db="EMBL/GenBank/DDBJ databases">
        <authorList>
            <person name="Steward A R."/>
        </authorList>
    </citation>
    <scope>NUCLEOTIDE SEQUENCE</scope>
</reference>
<sequence>MFILLYSRRLGTLESLDFCILWLRVDCDGQPRFYACLYRSNSGNAATDRVGRVRRFKWLKVPSAEIVILGDFNAHHADWLGFYTTDQTGRSFHMKFFCRSWISLSHFLHCR</sequence>
<dbReference type="InterPro" id="IPR036691">
    <property type="entry name" value="Endo/exonu/phosph_ase_sf"/>
</dbReference>
<dbReference type="SUPFAM" id="SSF56219">
    <property type="entry name" value="DNase I-like"/>
    <property type="match status" value="1"/>
</dbReference>
<organism evidence="1 2">
    <name type="scientific">Pieris macdunnoughi</name>
    <dbReference type="NCBI Taxonomy" id="345717"/>
    <lineage>
        <taxon>Eukaryota</taxon>
        <taxon>Metazoa</taxon>
        <taxon>Ecdysozoa</taxon>
        <taxon>Arthropoda</taxon>
        <taxon>Hexapoda</taxon>
        <taxon>Insecta</taxon>
        <taxon>Pterygota</taxon>
        <taxon>Neoptera</taxon>
        <taxon>Endopterygota</taxon>
        <taxon>Lepidoptera</taxon>
        <taxon>Glossata</taxon>
        <taxon>Ditrysia</taxon>
        <taxon>Papilionoidea</taxon>
        <taxon>Pieridae</taxon>
        <taxon>Pierinae</taxon>
        <taxon>Pieris</taxon>
    </lineage>
</organism>
<evidence type="ECO:0000313" key="2">
    <source>
        <dbReference type="Proteomes" id="UP000663880"/>
    </source>
</evidence>
<dbReference type="OrthoDB" id="10065625at2759"/>
<protein>
    <recommendedName>
        <fullName evidence="3">Endonuclease/exonuclease/phosphatase domain-containing protein</fullName>
    </recommendedName>
</protein>
<name>A0A821WJI7_9NEOP</name>
<dbReference type="Proteomes" id="UP000663880">
    <property type="component" value="Unassembled WGS sequence"/>
</dbReference>
<proteinExistence type="predicted"/>
<keyword evidence="2" id="KW-1185">Reference proteome</keyword>
<dbReference type="Gene3D" id="3.60.10.10">
    <property type="entry name" value="Endonuclease/exonuclease/phosphatase"/>
    <property type="match status" value="1"/>
</dbReference>
<evidence type="ECO:0008006" key="3">
    <source>
        <dbReference type="Google" id="ProtNLM"/>
    </source>
</evidence>
<comment type="caution">
    <text evidence="1">The sequence shown here is derived from an EMBL/GenBank/DDBJ whole genome shotgun (WGS) entry which is preliminary data.</text>
</comment>
<gene>
    <name evidence="1" type="ORF">PMACD_LOCUS13540</name>
</gene>
<dbReference type="EMBL" id="CAJOBZ010000061">
    <property type="protein sequence ID" value="CAF4927155.1"/>
    <property type="molecule type" value="Genomic_DNA"/>
</dbReference>